<dbReference type="SUPFAM" id="SSF102114">
    <property type="entry name" value="Radical SAM enzymes"/>
    <property type="match status" value="1"/>
</dbReference>
<dbReference type="EMBL" id="CP035807">
    <property type="protein sequence ID" value="QEN04403.1"/>
    <property type="molecule type" value="Genomic_DNA"/>
</dbReference>
<gene>
    <name evidence="7" type="ORF">EW093_06730</name>
</gene>
<dbReference type="Pfam" id="PF04055">
    <property type="entry name" value="Radical_SAM"/>
    <property type="match status" value="1"/>
</dbReference>
<dbReference type="InterPro" id="IPR007197">
    <property type="entry name" value="rSAM"/>
</dbReference>
<evidence type="ECO:0000313" key="8">
    <source>
        <dbReference type="Proteomes" id="UP000323824"/>
    </source>
</evidence>
<keyword evidence="4" id="KW-0408">Iron</keyword>
<keyword evidence="8" id="KW-1185">Reference proteome</keyword>
<dbReference type="InterPro" id="IPR013785">
    <property type="entry name" value="Aldolase_TIM"/>
</dbReference>
<dbReference type="GO" id="GO:0051536">
    <property type="term" value="F:iron-sulfur cluster binding"/>
    <property type="evidence" value="ECO:0007669"/>
    <property type="project" value="UniProtKB-KW"/>
</dbReference>
<dbReference type="PANTHER" id="PTHR43409:SF7">
    <property type="entry name" value="BLL1977 PROTEIN"/>
    <property type="match status" value="1"/>
</dbReference>
<evidence type="ECO:0000313" key="7">
    <source>
        <dbReference type="EMBL" id="QEN04403.1"/>
    </source>
</evidence>
<dbReference type="Gene3D" id="3.40.50.280">
    <property type="entry name" value="Cobalamin-binding domain"/>
    <property type="match status" value="1"/>
</dbReference>
<dbReference type="InterPro" id="IPR006638">
    <property type="entry name" value="Elp3/MiaA/NifB-like_rSAM"/>
</dbReference>
<dbReference type="OrthoDB" id="9801424at2"/>
<name>A0A5C1Q8I6_9SPIO</name>
<dbReference type="Gene3D" id="3.20.20.70">
    <property type="entry name" value="Aldolase class I"/>
    <property type="match status" value="1"/>
</dbReference>
<dbReference type="GO" id="GO:0046872">
    <property type="term" value="F:metal ion binding"/>
    <property type="evidence" value="ECO:0007669"/>
    <property type="project" value="UniProtKB-KW"/>
</dbReference>
<proteinExistence type="predicted"/>
<feature type="domain" description="Radical SAM core" evidence="6">
    <location>
        <begin position="257"/>
        <end position="487"/>
    </location>
</feature>
<sequence>MGFNTVKILLIVPPFGPIEFQSLGLHNLQALGRLNGFEVDILYANIHFASQIGEKYNSLCNMNYFLLGERIFARSAWGCSVDSLLNQEIYNYTTVYNRDENPVRFFPKTDEVKISRLIEYEKIAYNWIDSFVENFLESHYDIVGVTSSFEQTNAAVSILKKVKQKQPNVITIFGGFNCEGDGADGIKSLDPGNKFINYIFSGESELTFISFLNKIRVDGYYSNRIIYGKPLEDLDLIPNLDYSDYFDALDKFLPNKSRSNINLVMETSRGCWWGEKNQCKFCGTSERICYRVKSEERVLKELTSMKKWGVNYIHMADLIMPQRYKNGLLDKIINRNDAWKIYYEQKVSLSYNDLKLLKKAGITEIQPGIESLSSEILKKMSKGTDLKQNIKFLRDVTDIDINLYWNIVWGIPGEKITHYKEINRLIPLISHLIPPIGMFHMTLLKFSPYFKDPNQYGIYNIRPLDSYNKVFPEWVDRKKIGIIFSCDYDYETKEDDNEIKILLENINNWNNCWFRSFNRPRLHICRKGDGETILLDTRGVANLNIQTLISPEKIKLLINNDKFNNTELQLWALKYSYAILDGDNFIPLPTIEDELRIRYED</sequence>
<dbReference type="GO" id="GO:0005829">
    <property type="term" value="C:cytosol"/>
    <property type="evidence" value="ECO:0007669"/>
    <property type="project" value="TreeGrafter"/>
</dbReference>
<evidence type="ECO:0000256" key="5">
    <source>
        <dbReference type="ARBA" id="ARBA00023014"/>
    </source>
</evidence>
<keyword evidence="3" id="KW-0479">Metal-binding</keyword>
<dbReference type="InterPro" id="IPR058240">
    <property type="entry name" value="rSAM_sf"/>
</dbReference>
<protein>
    <submittedName>
        <fullName evidence="7">RiPP maturation radical SAM protein 1</fullName>
    </submittedName>
</protein>
<keyword evidence="2" id="KW-0949">S-adenosyl-L-methionine</keyword>
<evidence type="ECO:0000256" key="4">
    <source>
        <dbReference type="ARBA" id="ARBA00023004"/>
    </source>
</evidence>
<reference evidence="7 8" key="2">
    <citation type="submission" date="2019-09" db="EMBL/GenBank/DDBJ databases">
        <title>Complete Genome Sequence and Methylome Analysis of free living Spirochaetas.</title>
        <authorList>
            <person name="Leshcheva N."/>
            <person name="Mikheeva N."/>
        </authorList>
    </citation>
    <scope>NUCLEOTIDE SEQUENCE [LARGE SCALE GENOMIC DNA]</scope>
    <source>
        <strain evidence="7 8">P</strain>
    </source>
</reference>
<dbReference type="PANTHER" id="PTHR43409">
    <property type="entry name" value="ANAEROBIC MAGNESIUM-PROTOPORPHYRIN IX MONOMETHYL ESTER CYCLASE-RELATED"/>
    <property type="match status" value="1"/>
</dbReference>
<dbReference type="SFLD" id="SFLDS00029">
    <property type="entry name" value="Radical_SAM"/>
    <property type="match status" value="1"/>
</dbReference>
<accession>A0A5C1Q8I6</accession>
<dbReference type="Proteomes" id="UP000323824">
    <property type="component" value="Chromosome"/>
</dbReference>
<dbReference type="SMART" id="SM00729">
    <property type="entry name" value="Elp3"/>
    <property type="match status" value="1"/>
</dbReference>
<dbReference type="InterPro" id="IPR051198">
    <property type="entry name" value="BchE-like"/>
</dbReference>
<dbReference type="SFLD" id="SFLDG01082">
    <property type="entry name" value="B12-binding_domain_containing"/>
    <property type="match status" value="1"/>
</dbReference>
<dbReference type="PROSITE" id="PS51918">
    <property type="entry name" value="RADICAL_SAM"/>
    <property type="match status" value="1"/>
</dbReference>
<evidence type="ECO:0000256" key="1">
    <source>
        <dbReference type="ARBA" id="ARBA00001966"/>
    </source>
</evidence>
<evidence type="ECO:0000256" key="2">
    <source>
        <dbReference type="ARBA" id="ARBA00022691"/>
    </source>
</evidence>
<dbReference type="AlphaFoldDB" id="A0A5C1Q8I6"/>
<keyword evidence="5" id="KW-0411">Iron-sulfur</keyword>
<dbReference type="NCBIfam" id="TIGR03975">
    <property type="entry name" value="rSAM_ocin_1"/>
    <property type="match status" value="1"/>
</dbReference>
<dbReference type="SFLD" id="SFLDF00324">
    <property type="entry name" value="bacteriocin_maturation"/>
    <property type="match status" value="1"/>
</dbReference>
<evidence type="ECO:0000259" key="6">
    <source>
        <dbReference type="PROSITE" id="PS51918"/>
    </source>
</evidence>
<evidence type="ECO:0000256" key="3">
    <source>
        <dbReference type="ARBA" id="ARBA00022723"/>
    </source>
</evidence>
<organism evidence="7 8">
    <name type="scientific">Thiospirochaeta perfilievii</name>
    <dbReference type="NCBI Taxonomy" id="252967"/>
    <lineage>
        <taxon>Bacteria</taxon>
        <taxon>Pseudomonadati</taxon>
        <taxon>Spirochaetota</taxon>
        <taxon>Spirochaetia</taxon>
        <taxon>Spirochaetales</taxon>
        <taxon>Spirochaetaceae</taxon>
        <taxon>Thiospirochaeta</taxon>
    </lineage>
</organism>
<dbReference type="InterPro" id="IPR023984">
    <property type="entry name" value="rSAM_ocin_1"/>
</dbReference>
<comment type="cofactor">
    <cofactor evidence="1">
        <name>[4Fe-4S] cluster</name>
        <dbReference type="ChEBI" id="CHEBI:49883"/>
    </cofactor>
</comment>
<dbReference type="KEGG" id="sper:EW093_06730"/>
<dbReference type="GO" id="GO:0003824">
    <property type="term" value="F:catalytic activity"/>
    <property type="evidence" value="ECO:0007669"/>
    <property type="project" value="InterPro"/>
</dbReference>
<reference evidence="7 8" key="1">
    <citation type="submission" date="2019-02" db="EMBL/GenBank/DDBJ databases">
        <authorList>
            <person name="Fomenkov A."/>
            <person name="Dubinina G."/>
            <person name="Grabovich M."/>
            <person name="Vincze T."/>
            <person name="Roberts R.J."/>
        </authorList>
    </citation>
    <scope>NUCLEOTIDE SEQUENCE [LARGE SCALE GENOMIC DNA]</scope>
    <source>
        <strain evidence="7 8">P</strain>
    </source>
</reference>